<dbReference type="InterPro" id="IPR011701">
    <property type="entry name" value="MFS"/>
</dbReference>
<organism evidence="8 9">
    <name type="scientific">Coccidioides immitis (strain RS)</name>
    <name type="common">Valley fever fungus</name>
    <dbReference type="NCBI Taxonomy" id="246410"/>
    <lineage>
        <taxon>Eukaryota</taxon>
        <taxon>Fungi</taxon>
        <taxon>Dikarya</taxon>
        <taxon>Ascomycota</taxon>
        <taxon>Pezizomycotina</taxon>
        <taxon>Eurotiomycetes</taxon>
        <taxon>Eurotiomycetidae</taxon>
        <taxon>Onygenales</taxon>
        <taxon>Onygenaceae</taxon>
        <taxon>Coccidioides</taxon>
    </lineage>
</organism>
<evidence type="ECO:0000313" key="9">
    <source>
        <dbReference type="Proteomes" id="UP000001261"/>
    </source>
</evidence>
<feature type="transmembrane region" description="Helical" evidence="6">
    <location>
        <begin position="282"/>
        <end position="304"/>
    </location>
</feature>
<dbReference type="EMBL" id="GG704912">
    <property type="protein sequence ID" value="EAS30666.2"/>
    <property type="molecule type" value="Genomic_DNA"/>
</dbReference>
<feature type="domain" description="Major facilitator superfamily (MFS) profile" evidence="7">
    <location>
        <begin position="95"/>
        <end position="569"/>
    </location>
</feature>
<feature type="transmembrane region" description="Helical" evidence="6">
    <location>
        <begin position="256"/>
        <end position="276"/>
    </location>
</feature>
<dbReference type="Pfam" id="PF07690">
    <property type="entry name" value="MFS_1"/>
    <property type="match status" value="1"/>
</dbReference>
<dbReference type="PROSITE" id="PS50850">
    <property type="entry name" value="MFS"/>
    <property type="match status" value="1"/>
</dbReference>
<dbReference type="GO" id="GO:0022857">
    <property type="term" value="F:transmembrane transporter activity"/>
    <property type="evidence" value="ECO:0007669"/>
    <property type="project" value="InterPro"/>
</dbReference>
<dbReference type="OMA" id="NPQCQIP"/>
<reference evidence="9" key="2">
    <citation type="journal article" date="2010" name="Genome Res.">
        <title>Population genomic sequencing of Coccidioides fungi reveals recent hybridization and transposon control.</title>
        <authorList>
            <person name="Neafsey D.E."/>
            <person name="Barker B.M."/>
            <person name="Sharpton T.J."/>
            <person name="Stajich J.E."/>
            <person name="Park D.J."/>
            <person name="Whiston E."/>
            <person name="Hung C.-Y."/>
            <person name="McMahan C."/>
            <person name="White J."/>
            <person name="Sykes S."/>
            <person name="Heiman D."/>
            <person name="Young S."/>
            <person name="Zeng Q."/>
            <person name="Abouelleil A."/>
            <person name="Aftuck L."/>
            <person name="Bessette D."/>
            <person name="Brown A."/>
            <person name="FitzGerald M."/>
            <person name="Lui A."/>
            <person name="Macdonald J.P."/>
            <person name="Priest M."/>
            <person name="Orbach M.J."/>
            <person name="Galgiani J.N."/>
            <person name="Kirkland T.N."/>
            <person name="Cole G.T."/>
            <person name="Birren B.W."/>
            <person name="Henn M.R."/>
            <person name="Taylor J.W."/>
            <person name="Rounsley S.D."/>
        </authorList>
    </citation>
    <scope>GENOME REANNOTATION</scope>
    <source>
        <strain evidence="9">RS</strain>
    </source>
</reference>
<dbReference type="InParanoid" id="A0A0E1RVT9"/>
<evidence type="ECO:0000313" key="8">
    <source>
        <dbReference type="EMBL" id="EAS30666.2"/>
    </source>
</evidence>
<evidence type="ECO:0000256" key="6">
    <source>
        <dbReference type="SAM" id="Phobius"/>
    </source>
</evidence>
<dbReference type="GO" id="GO:0016020">
    <property type="term" value="C:membrane"/>
    <property type="evidence" value="ECO:0007669"/>
    <property type="project" value="UniProtKB-SubCell"/>
</dbReference>
<sequence>MGARSPHASPRGHRSASGLLSSILQSASDGPNTQKMGTATADERTALLSSRESDTSGGSIKDDEPNEYYSPATGFKGLPWWKRPSIFWIIPPFLPFTVAFGGVAVPKINLILTLICRDYLAGRALKDPSFTYLPVIFGEDNIQCRIPEVQALVSRFQLMLNLIAGGLAAIASPKLGVLSDGYGRTKVIALATLGAFLGEVITVLVAARPDTFSLNFLLLGATFDGLFGSFTTAVALTQSYAADCIPPERRNVAFGYFHGVLFSGIALGPLIAGYLIRFTNNVLVVFYSVLGCQALFLFCITFIVPESVPKENQEYNRRKRKIQLLGANGIRPSWKDFNPLGLLKPLSILFPPETKSTALLPEKKNLRKLRRNLIILSAIDTSIFGVAMGTMSVLIIYAEYMFGWGNFESSMLVSLTSSVRVLLLLVVLPTATRFVRGPASKRSHATGSDMLDIVVIRISVLFDMLGYVGYCIVRSGPLLMLSGATAAMGAMASPTLQSSLTKHVPADRTGQLLGAIGLLHALARVVAPTIFNLIYSMTVATVPQTVFICLAGLIFIAFLASWFIMPHVYVPESLPGSNEAEPEDLEDVTNVV</sequence>
<keyword evidence="9" id="KW-1185">Reference proteome</keyword>
<feature type="region of interest" description="Disordered" evidence="5">
    <location>
        <begin position="23"/>
        <end position="65"/>
    </location>
</feature>
<dbReference type="PANTHER" id="PTHR23507:SF40">
    <property type="entry name" value="TETRACYCLINE-EFFLUX TRANSPORTER"/>
    <property type="match status" value="1"/>
</dbReference>
<feature type="transmembrane region" description="Helical" evidence="6">
    <location>
        <begin position="546"/>
        <end position="565"/>
    </location>
</feature>
<dbReference type="Proteomes" id="UP000001261">
    <property type="component" value="Unassembled WGS sequence"/>
</dbReference>
<keyword evidence="4 6" id="KW-0472">Membrane</keyword>
<comment type="subcellular location">
    <subcellularLocation>
        <location evidence="1">Membrane</location>
        <topology evidence="1">Multi-pass membrane protein</topology>
    </subcellularLocation>
</comment>
<dbReference type="SUPFAM" id="SSF103473">
    <property type="entry name" value="MFS general substrate transporter"/>
    <property type="match status" value="1"/>
</dbReference>
<dbReference type="AlphaFoldDB" id="A0A0E1RVT9"/>
<feature type="transmembrane region" description="Helical" evidence="6">
    <location>
        <begin position="187"/>
        <end position="207"/>
    </location>
</feature>
<feature type="transmembrane region" description="Helical" evidence="6">
    <location>
        <begin position="410"/>
        <end position="432"/>
    </location>
</feature>
<reference evidence="9" key="1">
    <citation type="journal article" date="2009" name="Genome Res.">
        <title>Comparative genomic analyses of the human fungal pathogens Coccidioides and their relatives.</title>
        <authorList>
            <person name="Sharpton T.J."/>
            <person name="Stajich J.E."/>
            <person name="Rounsley S.D."/>
            <person name="Gardner M.J."/>
            <person name="Wortman J.R."/>
            <person name="Jordar V.S."/>
            <person name="Maiti R."/>
            <person name="Kodira C.D."/>
            <person name="Neafsey D.E."/>
            <person name="Zeng Q."/>
            <person name="Hung C.-Y."/>
            <person name="McMahan C."/>
            <person name="Muszewska A."/>
            <person name="Grynberg M."/>
            <person name="Mandel M.A."/>
            <person name="Kellner E.M."/>
            <person name="Barker B.M."/>
            <person name="Galgiani J.N."/>
            <person name="Orbach M.J."/>
            <person name="Kirkland T.N."/>
            <person name="Cole G.T."/>
            <person name="Henn M.R."/>
            <person name="Birren B.W."/>
            <person name="Taylor J.W."/>
        </authorList>
    </citation>
    <scope>NUCLEOTIDE SEQUENCE [LARGE SCALE GENOMIC DNA]</scope>
    <source>
        <strain evidence="9">RS</strain>
    </source>
</reference>
<evidence type="ECO:0000256" key="4">
    <source>
        <dbReference type="ARBA" id="ARBA00023136"/>
    </source>
</evidence>
<feature type="transmembrane region" description="Helical" evidence="6">
    <location>
        <begin position="467"/>
        <end position="492"/>
    </location>
</feature>
<dbReference type="VEuPathDB" id="FungiDB:CIMG_06145"/>
<evidence type="ECO:0000259" key="7">
    <source>
        <dbReference type="PROSITE" id="PS50850"/>
    </source>
</evidence>
<feature type="compositionally biased region" description="Polar residues" evidence="5">
    <location>
        <begin position="23"/>
        <end position="37"/>
    </location>
</feature>
<dbReference type="InterPro" id="IPR036259">
    <property type="entry name" value="MFS_trans_sf"/>
</dbReference>
<dbReference type="PANTHER" id="PTHR23507">
    <property type="entry name" value="ZGC:174356"/>
    <property type="match status" value="1"/>
</dbReference>
<gene>
    <name evidence="8" type="ORF">CIMG_06145</name>
</gene>
<name>A0A0E1RVT9_COCIM</name>
<feature type="transmembrane region" description="Helical" evidence="6">
    <location>
        <begin position="373"/>
        <end position="398"/>
    </location>
</feature>
<proteinExistence type="predicted"/>
<evidence type="ECO:0000256" key="3">
    <source>
        <dbReference type="ARBA" id="ARBA00022989"/>
    </source>
</evidence>
<evidence type="ECO:0000256" key="5">
    <source>
        <dbReference type="SAM" id="MobiDB-lite"/>
    </source>
</evidence>
<dbReference type="OrthoDB" id="3026777at2759"/>
<dbReference type="RefSeq" id="XP_001242249.2">
    <property type="nucleotide sequence ID" value="XM_001242248.2"/>
</dbReference>
<dbReference type="KEGG" id="cim:CIMG_06145"/>
<dbReference type="FunCoup" id="A0A0E1RVT9">
    <property type="interactions" value="83"/>
</dbReference>
<evidence type="ECO:0000256" key="1">
    <source>
        <dbReference type="ARBA" id="ARBA00004141"/>
    </source>
</evidence>
<dbReference type="GeneID" id="4561536"/>
<dbReference type="STRING" id="246410.A0A0E1RVT9"/>
<feature type="transmembrane region" description="Helical" evidence="6">
    <location>
        <begin position="512"/>
        <end position="534"/>
    </location>
</feature>
<dbReference type="InterPro" id="IPR020846">
    <property type="entry name" value="MFS_dom"/>
</dbReference>
<protein>
    <submittedName>
        <fullName evidence="8">Tetracycline-efflux transporter</fullName>
    </submittedName>
</protein>
<feature type="compositionally biased region" description="Polar residues" evidence="5">
    <location>
        <begin position="47"/>
        <end position="58"/>
    </location>
</feature>
<feature type="transmembrane region" description="Helical" evidence="6">
    <location>
        <begin position="156"/>
        <end position="175"/>
    </location>
</feature>
<keyword evidence="3 6" id="KW-1133">Transmembrane helix</keyword>
<dbReference type="Gene3D" id="1.20.1250.20">
    <property type="entry name" value="MFS general substrate transporter like domains"/>
    <property type="match status" value="1"/>
</dbReference>
<evidence type="ECO:0000256" key="2">
    <source>
        <dbReference type="ARBA" id="ARBA00022692"/>
    </source>
</evidence>
<feature type="transmembrane region" description="Helical" evidence="6">
    <location>
        <begin position="213"/>
        <end position="236"/>
    </location>
</feature>
<feature type="transmembrane region" description="Helical" evidence="6">
    <location>
        <begin position="86"/>
        <end position="105"/>
    </location>
</feature>
<accession>A0A0E1RVT9</accession>
<keyword evidence="2 6" id="KW-0812">Transmembrane</keyword>